<dbReference type="AlphaFoldDB" id="A0A1Y2AMJ8"/>
<sequence length="148" mass="16170">MGWSAAFDTEQNSYYYYNTETDETTWERPVGVEIEGLPEEADAKTATAGGGSGGSSTEDYYNSKEYYDWYYSQYATTQQYQQQHQHQSHAKTDSGTEDAAPGTAAAAAAAAPLNPGHHFAGAWNPIVAASGEELDKDFQPGSVFVVFW</sequence>
<dbReference type="PROSITE" id="PS50020">
    <property type="entry name" value="WW_DOMAIN_2"/>
    <property type="match status" value="1"/>
</dbReference>
<feature type="region of interest" description="Disordered" evidence="1">
    <location>
        <begin position="80"/>
        <end position="109"/>
    </location>
</feature>
<evidence type="ECO:0000256" key="1">
    <source>
        <dbReference type="SAM" id="MobiDB-lite"/>
    </source>
</evidence>
<dbReference type="InterPro" id="IPR001202">
    <property type="entry name" value="WW_dom"/>
</dbReference>
<dbReference type="InterPro" id="IPR036020">
    <property type="entry name" value="WW_dom_sf"/>
</dbReference>
<organism evidence="3 4">
    <name type="scientific">Rhizoclosmatium globosum</name>
    <dbReference type="NCBI Taxonomy" id="329046"/>
    <lineage>
        <taxon>Eukaryota</taxon>
        <taxon>Fungi</taxon>
        <taxon>Fungi incertae sedis</taxon>
        <taxon>Chytridiomycota</taxon>
        <taxon>Chytridiomycota incertae sedis</taxon>
        <taxon>Chytridiomycetes</taxon>
        <taxon>Chytridiales</taxon>
        <taxon>Chytriomycetaceae</taxon>
        <taxon>Rhizoclosmatium</taxon>
    </lineage>
</organism>
<dbReference type="Pfam" id="PF00397">
    <property type="entry name" value="WW"/>
    <property type="match status" value="1"/>
</dbReference>
<dbReference type="OrthoDB" id="2444812at2759"/>
<dbReference type="PROSITE" id="PS01159">
    <property type="entry name" value="WW_DOMAIN_1"/>
    <property type="match status" value="1"/>
</dbReference>
<evidence type="ECO:0000259" key="2">
    <source>
        <dbReference type="PROSITE" id="PS50020"/>
    </source>
</evidence>
<evidence type="ECO:0000313" key="3">
    <source>
        <dbReference type="EMBL" id="ORY23781.1"/>
    </source>
</evidence>
<dbReference type="Proteomes" id="UP000193642">
    <property type="component" value="Unassembled WGS sequence"/>
</dbReference>
<evidence type="ECO:0000313" key="4">
    <source>
        <dbReference type="Proteomes" id="UP000193642"/>
    </source>
</evidence>
<proteinExistence type="predicted"/>
<reference evidence="3 4" key="1">
    <citation type="submission" date="2016-07" db="EMBL/GenBank/DDBJ databases">
        <title>Pervasive Adenine N6-methylation of Active Genes in Fungi.</title>
        <authorList>
            <consortium name="DOE Joint Genome Institute"/>
            <person name="Mondo S.J."/>
            <person name="Dannebaum R.O."/>
            <person name="Kuo R.C."/>
            <person name="Labutti K."/>
            <person name="Haridas S."/>
            <person name="Kuo A."/>
            <person name="Salamov A."/>
            <person name="Ahrendt S.R."/>
            <person name="Lipzen A."/>
            <person name="Sullivan W."/>
            <person name="Andreopoulos W.B."/>
            <person name="Clum A."/>
            <person name="Lindquist E."/>
            <person name="Daum C."/>
            <person name="Ramamoorthy G.K."/>
            <person name="Gryganskyi A."/>
            <person name="Culley D."/>
            <person name="Magnuson J.K."/>
            <person name="James T.Y."/>
            <person name="O'Malley M.A."/>
            <person name="Stajich J.E."/>
            <person name="Spatafora J.W."/>
            <person name="Visel A."/>
            <person name="Grigoriev I.V."/>
        </authorList>
    </citation>
    <scope>NUCLEOTIDE SEQUENCE [LARGE SCALE GENOMIC DNA]</scope>
    <source>
        <strain evidence="3 4">JEL800</strain>
    </source>
</reference>
<dbReference type="SMART" id="SM00456">
    <property type="entry name" value="WW"/>
    <property type="match status" value="1"/>
</dbReference>
<accession>A0A1Y2AMJ8</accession>
<dbReference type="EMBL" id="MCGO01000155">
    <property type="protein sequence ID" value="ORY23781.1"/>
    <property type="molecule type" value="Genomic_DNA"/>
</dbReference>
<dbReference type="CDD" id="cd00201">
    <property type="entry name" value="WW"/>
    <property type="match status" value="1"/>
</dbReference>
<feature type="domain" description="WW" evidence="2">
    <location>
        <begin position="1"/>
        <end position="31"/>
    </location>
</feature>
<dbReference type="Gene3D" id="2.20.70.10">
    <property type="match status" value="1"/>
</dbReference>
<name>A0A1Y2AMJ8_9FUNG</name>
<comment type="caution">
    <text evidence="3">The sequence shown here is derived from an EMBL/GenBank/DDBJ whole genome shotgun (WGS) entry which is preliminary data.</text>
</comment>
<gene>
    <name evidence="3" type="ORF">BCR33DRAFT_727908</name>
</gene>
<feature type="compositionally biased region" description="Low complexity" evidence="1">
    <location>
        <begin position="99"/>
        <end position="109"/>
    </location>
</feature>
<protein>
    <recommendedName>
        <fullName evidence="2">WW domain-containing protein</fullName>
    </recommendedName>
</protein>
<feature type="region of interest" description="Disordered" evidence="1">
    <location>
        <begin position="37"/>
        <end position="59"/>
    </location>
</feature>
<dbReference type="SUPFAM" id="SSF51045">
    <property type="entry name" value="WW domain"/>
    <property type="match status" value="1"/>
</dbReference>
<keyword evidence="4" id="KW-1185">Reference proteome</keyword>